<keyword evidence="2" id="KW-1185">Reference proteome</keyword>
<proteinExistence type="predicted"/>
<accession>A0AAU9JK96</accession>
<dbReference type="Proteomes" id="UP001162131">
    <property type="component" value="Unassembled WGS sequence"/>
</dbReference>
<organism evidence="1 2">
    <name type="scientific">Blepharisma stoltei</name>
    <dbReference type="NCBI Taxonomy" id="1481888"/>
    <lineage>
        <taxon>Eukaryota</taxon>
        <taxon>Sar</taxon>
        <taxon>Alveolata</taxon>
        <taxon>Ciliophora</taxon>
        <taxon>Postciliodesmatophora</taxon>
        <taxon>Heterotrichea</taxon>
        <taxon>Heterotrichida</taxon>
        <taxon>Blepharismidae</taxon>
        <taxon>Blepharisma</taxon>
    </lineage>
</organism>
<evidence type="ECO:0000313" key="1">
    <source>
        <dbReference type="EMBL" id="CAG9324934.1"/>
    </source>
</evidence>
<evidence type="ECO:0000313" key="2">
    <source>
        <dbReference type="Proteomes" id="UP001162131"/>
    </source>
</evidence>
<reference evidence="1" key="1">
    <citation type="submission" date="2021-09" db="EMBL/GenBank/DDBJ databases">
        <authorList>
            <consortium name="AG Swart"/>
            <person name="Singh M."/>
            <person name="Singh A."/>
            <person name="Seah K."/>
            <person name="Emmerich C."/>
        </authorList>
    </citation>
    <scope>NUCLEOTIDE SEQUENCE</scope>
    <source>
        <strain evidence="1">ATCC30299</strain>
    </source>
</reference>
<dbReference type="AlphaFoldDB" id="A0AAU9JK96"/>
<sequence>MAHSQPVTVLVWLDPLHSQILLSDAPNCILELSIHSVQTKVSDAQPLQKVPQMEHTNPLNSFPAGHVHCPDTYCWSPAHLQFFSSVSSNIILLSSLHLVHFPVCMSHSAHLSEQDTQLPSL</sequence>
<protein>
    <submittedName>
        <fullName evidence="1">Uncharacterized protein</fullName>
    </submittedName>
</protein>
<name>A0AAU9JK96_9CILI</name>
<comment type="caution">
    <text evidence="1">The sequence shown here is derived from an EMBL/GenBank/DDBJ whole genome shotgun (WGS) entry which is preliminary data.</text>
</comment>
<gene>
    <name evidence="1" type="ORF">BSTOLATCC_MIC37680</name>
</gene>
<dbReference type="EMBL" id="CAJZBQ010000037">
    <property type="protein sequence ID" value="CAG9324934.1"/>
    <property type="molecule type" value="Genomic_DNA"/>
</dbReference>